<organism evidence="3 4">
    <name type="scientific">Tribonema minus</name>
    <dbReference type="NCBI Taxonomy" id="303371"/>
    <lineage>
        <taxon>Eukaryota</taxon>
        <taxon>Sar</taxon>
        <taxon>Stramenopiles</taxon>
        <taxon>Ochrophyta</taxon>
        <taxon>PX clade</taxon>
        <taxon>Xanthophyceae</taxon>
        <taxon>Tribonematales</taxon>
        <taxon>Tribonemataceae</taxon>
        <taxon>Tribonema</taxon>
    </lineage>
</organism>
<evidence type="ECO:0000256" key="1">
    <source>
        <dbReference type="ARBA" id="ARBA00022737"/>
    </source>
</evidence>
<name>A0A836C8X8_9STRA</name>
<dbReference type="Proteomes" id="UP000664859">
    <property type="component" value="Unassembled WGS sequence"/>
</dbReference>
<dbReference type="PANTHER" id="PTHR47447">
    <property type="entry name" value="OS03G0856100 PROTEIN"/>
    <property type="match status" value="1"/>
</dbReference>
<dbReference type="AlphaFoldDB" id="A0A836C8X8"/>
<dbReference type="EMBL" id="JAFCMP010000536">
    <property type="protein sequence ID" value="KAG5176547.1"/>
    <property type="molecule type" value="Genomic_DNA"/>
</dbReference>
<feature type="region of interest" description="Disordered" evidence="2">
    <location>
        <begin position="392"/>
        <end position="440"/>
    </location>
</feature>
<proteinExistence type="predicted"/>
<accession>A0A836C8X8</accession>
<reference evidence="3" key="1">
    <citation type="submission" date="2021-02" db="EMBL/GenBank/DDBJ databases">
        <title>First Annotated Genome of the Yellow-green Alga Tribonema minus.</title>
        <authorList>
            <person name="Mahan K.M."/>
        </authorList>
    </citation>
    <scope>NUCLEOTIDE SEQUENCE</scope>
    <source>
        <strain evidence="3">UTEX B ZZ1240</strain>
    </source>
</reference>
<comment type="caution">
    <text evidence="3">The sequence shown here is derived from an EMBL/GenBank/DDBJ whole genome shotgun (WGS) entry which is preliminary data.</text>
</comment>
<evidence type="ECO:0008006" key="5">
    <source>
        <dbReference type="Google" id="ProtNLM"/>
    </source>
</evidence>
<keyword evidence="4" id="KW-1185">Reference proteome</keyword>
<keyword evidence="1" id="KW-0677">Repeat</keyword>
<dbReference type="Gene3D" id="1.25.40.10">
    <property type="entry name" value="Tetratricopeptide repeat domain"/>
    <property type="match status" value="3"/>
</dbReference>
<evidence type="ECO:0000313" key="4">
    <source>
        <dbReference type="Proteomes" id="UP000664859"/>
    </source>
</evidence>
<evidence type="ECO:0000256" key="2">
    <source>
        <dbReference type="SAM" id="MobiDB-lite"/>
    </source>
</evidence>
<dbReference type="PANTHER" id="PTHR47447:SF17">
    <property type="entry name" value="OS12G0638900 PROTEIN"/>
    <property type="match status" value="1"/>
</dbReference>
<feature type="compositionally biased region" description="Acidic residues" evidence="2">
    <location>
        <begin position="424"/>
        <end position="433"/>
    </location>
</feature>
<dbReference type="InterPro" id="IPR011990">
    <property type="entry name" value="TPR-like_helical_dom_sf"/>
</dbReference>
<gene>
    <name evidence="3" type="ORF">JKP88DRAFT_216350</name>
</gene>
<protein>
    <recommendedName>
        <fullName evidence="5">Pentatricopeptide repeat-containing protein</fullName>
    </recommendedName>
</protein>
<evidence type="ECO:0000313" key="3">
    <source>
        <dbReference type="EMBL" id="KAG5176547.1"/>
    </source>
</evidence>
<sequence>MRSFEVTATPTLYHTLQLALIRAKQPLLALEILDTMTAHGGVAPNPHNYTAALMACSRAGATAPGMADRALLLLQDLAAMGVKPHDPAKVFAMEACHRDGKPEAALDILSAHLGAGLPITPQLAGAGLEACALLGRVKPALALLDVLELQKLTPRPYFYGAVLRACGKASDWQTAANLLLKLREGGQVPLKRVYREAIAVLARTDQWRIAGALLRDMLQHAAAAEQGSSAVASGSGNAPPSAFLWNIVAGATARASRWEETLELMREGDALGAAFDLRSCATAMHACLVNERWEEVVTLAESFPARGLALETATAGMALKACHHLNDDARGASLQEAISALGVTPATDAQLEEWFQGIVEAKGEEAEGGGDAKGSVQRAVSLEVDDVQVEVGEGGSAQRAKSLDVDDGQVEVGEGGSAQVEVTADVDEGDEGQEGSSRAG</sequence>